<reference evidence="3 4" key="1">
    <citation type="journal article" date="2012" name="Genome Biol. Evol.">
        <title>Genome Sequence of the Mesophilic Thermotogales Bacterium Mesotoga prima MesG1.Ag.4.2 Reveals the Largest Thermotogales Genome To Date.</title>
        <authorList>
            <person name="Zhaxybayeva O."/>
            <person name="Swithers K.S."/>
            <person name="Foght J."/>
            <person name="Green A.G."/>
            <person name="Bruce D."/>
            <person name="Detter C."/>
            <person name="Han S."/>
            <person name="Teshima H."/>
            <person name="Han J."/>
            <person name="Woyke T."/>
            <person name="Pitluck S."/>
            <person name="Nolan M."/>
            <person name="Ivanova N."/>
            <person name="Pati A."/>
            <person name="Land M.L."/>
            <person name="Dlutek M."/>
            <person name="Doolittle W.F."/>
            <person name="Noll K.M."/>
            <person name="Nesbo C.L."/>
        </authorList>
    </citation>
    <scope>NUCLEOTIDE SEQUENCE [LARGE SCALE GENOMIC DNA]</scope>
    <source>
        <strain evidence="4">mesG1.Ag.4.2</strain>
    </source>
</reference>
<dbReference type="Proteomes" id="UP000002881">
    <property type="component" value="Chromosome"/>
</dbReference>
<sequence length="410" mass="45423">MDFLDTIVRRNPSLIQTAVSMHQRNELPANSVVVDLDMVEENAVKILDAAAGRGIHLYFMTKQFGRNPEICRTLNNVGIDKAVAVDLEDGICLQKNGIRVGHIGHLVQIPKASIRYVLSSMAPEVITVFSYEKALQISEVAKDLGIVQNLLIRVVGKGDFFYPFQFGGIEEEDLLETVGKICELPSVKVVGVVSFPCFRFDVKARKTMPMPNLFTLKRTAETLEKELGLRITQINAPGDSSAQMMDQFRELGVTHVEPGNAFTGTTPWHAFEDLPEKPAWLYLSEISHVNGDNAYAIGGGLMSGDSPMGIWSTLYHNHRLNALSGNNSDSILQRKILAERSGYIDYYGTLYGNREVEFSVGDSVIYGLRNQVFVSRANVAIVKGIQSHKPVLLGIFDRLGNPIETSFFGR</sequence>
<dbReference type="STRING" id="660470.Theba_2289"/>
<name>I2F7L4_9BACT</name>
<dbReference type="EMBL" id="CP003532">
    <property type="protein sequence ID" value="AFK07917.1"/>
    <property type="molecule type" value="Genomic_DNA"/>
</dbReference>
<dbReference type="Gene3D" id="2.40.37.30">
    <property type="match status" value="2"/>
</dbReference>
<dbReference type="RefSeq" id="WP_014731672.1">
    <property type="nucleotide sequence ID" value="NC_017934.1"/>
</dbReference>
<dbReference type="HOGENOM" id="CLU_060710_0_0_0"/>
<proteinExistence type="predicted"/>
<evidence type="ECO:0000259" key="1">
    <source>
        <dbReference type="Pfam" id="PF01168"/>
    </source>
</evidence>
<keyword evidence="4" id="KW-1185">Reference proteome</keyword>
<dbReference type="AlphaFoldDB" id="I2F7L4"/>
<dbReference type="Pfam" id="PF21279">
    <property type="entry name" value="YhfX-like_C"/>
    <property type="match status" value="1"/>
</dbReference>
<evidence type="ECO:0000313" key="4">
    <source>
        <dbReference type="Proteomes" id="UP000002881"/>
    </source>
</evidence>
<dbReference type="InterPro" id="IPR029066">
    <property type="entry name" value="PLP-binding_barrel"/>
</dbReference>
<protein>
    <submittedName>
        <fullName evidence="3">Putative amino acid racemase</fullName>
    </submittedName>
</protein>
<evidence type="ECO:0000259" key="2">
    <source>
        <dbReference type="Pfam" id="PF21279"/>
    </source>
</evidence>
<organism evidence="3 4">
    <name type="scientific">Mesotoga prima MesG1.Ag.4.2</name>
    <dbReference type="NCBI Taxonomy" id="660470"/>
    <lineage>
        <taxon>Bacteria</taxon>
        <taxon>Thermotogati</taxon>
        <taxon>Thermotogota</taxon>
        <taxon>Thermotogae</taxon>
        <taxon>Kosmotogales</taxon>
        <taxon>Kosmotogaceae</taxon>
        <taxon>Mesotoga</taxon>
    </lineage>
</organism>
<dbReference type="GeneID" id="87108012"/>
<evidence type="ECO:0000313" key="3">
    <source>
        <dbReference type="EMBL" id="AFK07917.1"/>
    </source>
</evidence>
<gene>
    <name evidence="3" type="ORF">Theba_2289</name>
</gene>
<feature type="domain" description="Alanine racemase N-terminal" evidence="1">
    <location>
        <begin position="34"/>
        <end position="267"/>
    </location>
</feature>
<feature type="domain" description="YhfX-like C-terminal" evidence="2">
    <location>
        <begin position="281"/>
        <end position="391"/>
    </location>
</feature>
<dbReference type="InterPro" id="IPR048449">
    <property type="entry name" value="YhfX-like_C"/>
</dbReference>
<dbReference type="SUPFAM" id="SSF51419">
    <property type="entry name" value="PLP-binding barrel"/>
    <property type="match status" value="1"/>
</dbReference>
<dbReference type="InterPro" id="IPR001608">
    <property type="entry name" value="Ala_racemase_N"/>
</dbReference>
<dbReference type="Pfam" id="PF01168">
    <property type="entry name" value="Ala_racemase_N"/>
    <property type="match status" value="1"/>
</dbReference>
<dbReference type="eggNOG" id="COG3457">
    <property type="taxonomic scope" value="Bacteria"/>
</dbReference>
<dbReference type="KEGG" id="mpg:Theba_2289"/>
<accession>I2F7L4</accession>